<gene>
    <name evidence="1" type="ORF">SAMN06265338_13314</name>
</gene>
<dbReference type="Proteomes" id="UP000198418">
    <property type="component" value="Unassembled WGS sequence"/>
</dbReference>
<reference evidence="2" key="1">
    <citation type="submission" date="2017-06" db="EMBL/GenBank/DDBJ databases">
        <authorList>
            <person name="Varghese N."/>
            <person name="Submissions S."/>
        </authorList>
    </citation>
    <scope>NUCLEOTIDE SEQUENCE [LARGE SCALE GENOMIC DNA]</scope>
    <source>
        <strain evidence="2">DSM 137</strain>
    </source>
</reference>
<name>A0A212SER9_RHOAC</name>
<proteinExistence type="predicted"/>
<dbReference type="AlphaFoldDB" id="A0A212SER9"/>
<dbReference type="EMBL" id="FYDG01000033">
    <property type="protein sequence ID" value="SNB84163.1"/>
    <property type="molecule type" value="Genomic_DNA"/>
</dbReference>
<keyword evidence="2" id="KW-1185">Reference proteome</keyword>
<evidence type="ECO:0000313" key="2">
    <source>
        <dbReference type="Proteomes" id="UP000198418"/>
    </source>
</evidence>
<protein>
    <submittedName>
        <fullName evidence="1">Uncharacterized protein</fullName>
    </submittedName>
</protein>
<accession>A0A212SER9</accession>
<evidence type="ECO:0000313" key="1">
    <source>
        <dbReference type="EMBL" id="SNB84163.1"/>
    </source>
</evidence>
<organism evidence="1 2">
    <name type="scientific">Rhodoblastus acidophilus</name>
    <name type="common">Rhodopseudomonas acidophila</name>
    <dbReference type="NCBI Taxonomy" id="1074"/>
    <lineage>
        <taxon>Bacteria</taxon>
        <taxon>Pseudomonadati</taxon>
        <taxon>Pseudomonadota</taxon>
        <taxon>Alphaproteobacteria</taxon>
        <taxon>Hyphomicrobiales</taxon>
        <taxon>Rhodoblastaceae</taxon>
        <taxon>Rhodoblastus</taxon>
    </lineage>
</organism>
<sequence>MSTVRILVTRGLGPIIRDQLPSARVRKVHHGEPEGEYGDHIFRCPNADAVKMKLKYPSAVRIL</sequence>